<feature type="region of interest" description="Disordered" evidence="2">
    <location>
        <begin position="573"/>
        <end position="610"/>
    </location>
</feature>
<dbReference type="EMBL" id="CAJNOJ010000024">
    <property type="protein sequence ID" value="CAF0859254.1"/>
    <property type="molecule type" value="Genomic_DNA"/>
</dbReference>
<keyword evidence="1" id="KW-0863">Zinc-finger</keyword>
<dbReference type="PANTHER" id="PTHR21190:SF1">
    <property type="entry name" value="GH10077P"/>
    <property type="match status" value="1"/>
</dbReference>
<feature type="region of interest" description="Disordered" evidence="2">
    <location>
        <begin position="293"/>
        <end position="321"/>
    </location>
</feature>
<feature type="compositionally biased region" description="Low complexity" evidence="2">
    <location>
        <begin position="191"/>
        <end position="211"/>
    </location>
</feature>
<organism evidence="4 5">
    <name type="scientific">Adineta ricciae</name>
    <name type="common">Rotifer</name>
    <dbReference type="NCBI Taxonomy" id="249248"/>
    <lineage>
        <taxon>Eukaryota</taxon>
        <taxon>Metazoa</taxon>
        <taxon>Spiralia</taxon>
        <taxon>Gnathifera</taxon>
        <taxon>Rotifera</taxon>
        <taxon>Eurotatoria</taxon>
        <taxon>Bdelloidea</taxon>
        <taxon>Adinetida</taxon>
        <taxon>Adinetidae</taxon>
        <taxon>Adineta</taxon>
    </lineage>
</organism>
<evidence type="ECO:0000313" key="4">
    <source>
        <dbReference type="EMBL" id="CAF0859254.1"/>
    </source>
</evidence>
<evidence type="ECO:0000256" key="2">
    <source>
        <dbReference type="SAM" id="MobiDB-lite"/>
    </source>
</evidence>
<feature type="compositionally biased region" description="Polar residues" evidence="2">
    <location>
        <begin position="131"/>
        <end position="148"/>
    </location>
</feature>
<protein>
    <recommendedName>
        <fullName evidence="3">C2H2-type domain-containing protein</fullName>
    </recommendedName>
</protein>
<dbReference type="PROSITE" id="PS50157">
    <property type="entry name" value="ZINC_FINGER_C2H2_2"/>
    <property type="match status" value="1"/>
</dbReference>
<proteinExistence type="predicted"/>
<name>A0A813WSP0_ADIRI</name>
<evidence type="ECO:0000256" key="1">
    <source>
        <dbReference type="PROSITE-ProRule" id="PRU00042"/>
    </source>
</evidence>
<comment type="caution">
    <text evidence="4">The sequence shown here is derived from an EMBL/GenBank/DDBJ whole genome shotgun (WGS) entry which is preliminary data.</text>
</comment>
<feature type="region of interest" description="Disordered" evidence="2">
    <location>
        <begin position="258"/>
        <end position="277"/>
    </location>
</feature>
<feature type="region of interest" description="Disordered" evidence="2">
    <location>
        <begin position="478"/>
        <end position="507"/>
    </location>
</feature>
<accession>A0A813WSP0</accession>
<dbReference type="AlphaFoldDB" id="A0A813WSP0"/>
<evidence type="ECO:0000259" key="3">
    <source>
        <dbReference type="PROSITE" id="PS50157"/>
    </source>
</evidence>
<feature type="domain" description="C2H2-type" evidence="3">
    <location>
        <begin position="320"/>
        <end position="348"/>
    </location>
</feature>
<dbReference type="Pfam" id="PF00096">
    <property type="entry name" value="zf-C2H2"/>
    <property type="match status" value="1"/>
</dbReference>
<gene>
    <name evidence="4" type="ORF">EDS130_LOCUS7721</name>
</gene>
<sequence>MFSIIKEKSYSWAIKNRYSRSNCMYIHIQLSFLKQNNTVFNKIFFFSLSSFFSLSDASSQMMIIQDEDILKAESTMIGEQNSIIKEDEINDLSISKSTDEKRHDDLFKSPNKRKQIKPNRVTSEDEGIPTDLTNGQSPSPENNNSDQYSPTKAYCNLCERSFCNKYFLKTHFAKKHGVLNVVSPSFSAIDSNTNQSTPPSSSSPIQSAEPSSQKVGEDYCEICQKRFCNKYYLRKHKGECHGIYTDYIKSLQKSANESPVKSQASRPTQVPPSISSLSNPFYLPTTATDIKPLFPGNAATNHTESLSSSSSSPPPSSSVRRCHVCQQEFRNKALLRMHMNTFHPNETTKKNLANKSSPPLTATPTFPISPSSTLGFLQPYVDTTSPLAHKLVAGQGPPASYGILHDSYFCAKMADRVVCEICNKQVCNKYFLKTHKAKVHGIINGTNHTSNGNGDSMPPTMVLPNTLHQSALNDVMKSPGAENQQDEHTDPDNDNPSSEPADINESNNENSNTYCYICKKDFSTKYLYMFHMQTLHNDTSDPTYQTLIQLMKAATGMHENSMLNPFLSLAAGNTTEQQEQESEDESDGNHNSLKRKRSLSQSSTDTNKRINSLTEANGGLQPFLLESEDPKFAHTFVPCMVYLPVIRRVTKQVKLNLRLKPVLTDSSS</sequence>
<dbReference type="PANTHER" id="PTHR21190">
    <property type="entry name" value="GH10077P"/>
    <property type="match status" value="1"/>
</dbReference>
<dbReference type="InterPro" id="IPR013087">
    <property type="entry name" value="Znf_C2H2_type"/>
</dbReference>
<dbReference type="Proteomes" id="UP000663852">
    <property type="component" value="Unassembled WGS sequence"/>
</dbReference>
<dbReference type="Gene3D" id="3.30.160.60">
    <property type="entry name" value="Classic Zinc Finger"/>
    <property type="match status" value="1"/>
</dbReference>
<feature type="compositionally biased region" description="Polar residues" evidence="2">
    <location>
        <begin position="494"/>
        <end position="507"/>
    </location>
</feature>
<dbReference type="OrthoDB" id="10020956at2759"/>
<keyword evidence="1" id="KW-0862">Zinc</keyword>
<keyword evidence="1" id="KW-0479">Metal-binding</keyword>
<feature type="region of interest" description="Disordered" evidence="2">
    <location>
        <begin position="100"/>
        <end position="148"/>
    </location>
</feature>
<dbReference type="GO" id="GO:0008270">
    <property type="term" value="F:zinc ion binding"/>
    <property type="evidence" value="ECO:0007669"/>
    <property type="project" value="UniProtKB-KW"/>
</dbReference>
<feature type="region of interest" description="Disordered" evidence="2">
    <location>
        <begin position="190"/>
        <end position="211"/>
    </location>
</feature>
<dbReference type="PROSITE" id="PS00028">
    <property type="entry name" value="ZINC_FINGER_C2H2_1"/>
    <property type="match status" value="5"/>
</dbReference>
<evidence type="ECO:0000313" key="5">
    <source>
        <dbReference type="Proteomes" id="UP000663852"/>
    </source>
</evidence>
<dbReference type="SMART" id="SM00355">
    <property type="entry name" value="ZnF_C2H2"/>
    <property type="match status" value="5"/>
</dbReference>
<reference evidence="4" key="1">
    <citation type="submission" date="2021-02" db="EMBL/GenBank/DDBJ databases">
        <authorList>
            <person name="Nowell W R."/>
        </authorList>
    </citation>
    <scope>NUCLEOTIDE SEQUENCE</scope>
</reference>